<comment type="caution">
    <text evidence="2">The sequence shown here is derived from an EMBL/GenBank/DDBJ whole genome shotgun (WGS) entry which is preliminary data.</text>
</comment>
<gene>
    <name evidence="2" type="ORF">LCGC14_0460460</name>
</gene>
<protein>
    <recommendedName>
        <fullName evidence="1">YjiS-like domain-containing protein</fullName>
    </recommendedName>
</protein>
<proteinExistence type="predicted"/>
<name>A0A0F9SF73_9ZZZZ</name>
<feature type="domain" description="YjiS-like" evidence="1">
    <location>
        <begin position="26"/>
        <end position="59"/>
    </location>
</feature>
<evidence type="ECO:0000259" key="1">
    <source>
        <dbReference type="Pfam" id="PF06568"/>
    </source>
</evidence>
<dbReference type="Pfam" id="PF06568">
    <property type="entry name" value="YjiS-like"/>
    <property type="match status" value="1"/>
</dbReference>
<dbReference type="AlphaFoldDB" id="A0A0F9SF73"/>
<organism evidence="2">
    <name type="scientific">marine sediment metagenome</name>
    <dbReference type="NCBI Taxonomy" id="412755"/>
    <lineage>
        <taxon>unclassified sequences</taxon>
        <taxon>metagenomes</taxon>
        <taxon>ecological metagenomes</taxon>
    </lineage>
</organism>
<accession>A0A0F9SF73</accession>
<sequence length="70" mass="7913">MAYLNTTTAPTLADRFAALMSTFETRRKQRRVYRSTFNELSSLSNRELNDLGMGRSQIRGIALETARNAA</sequence>
<evidence type="ECO:0000313" key="2">
    <source>
        <dbReference type="EMBL" id="KKN67525.1"/>
    </source>
</evidence>
<dbReference type="EMBL" id="LAZR01000472">
    <property type="protein sequence ID" value="KKN67525.1"/>
    <property type="molecule type" value="Genomic_DNA"/>
</dbReference>
<reference evidence="2" key="1">
    <citation type="journal article" date="2015" name="Nature">
        <title>Complex archaea that bridge the gap between prokaryotes and eukaryotes.</title>
        <authorList>
            <person name="Spang A."/>
            <person name="Saw J.H."/>
            <person name="Jorgensen S.L."/>
            <person name="Zaremba-Niedzwiedzka K."/>
            <person name="Martijn J."/>
            <person name="Lind A.E."/>
            <person name="van Eijk R."/>
            <person name="Schleper C."/>
            <person name="Guy L."/>
            <person name="Ettema T.J."/>
        </authorList>
    </citation>
    <scope>NUCLEOTIDE SEQUENCE</scope>
</reference>
<dbReference type="InterPro" id="IPR009506">
    <property type="entry name" value="YjiS-like"/>
</dbReference>